<dbReference type="Pfam" id="PF12937">
    <property type="entry name" value="F-box-like"/>
    <property type="match status" value="1"/>
</dbReference>
<evidence type="ECO:0000313" key="2">
    <source>
        <dbReference type="EMBL" id="TDL24215.1"/>
    </source>
</evidence>
<evidence type="ECO:0000259" key="1">
    <source>
        <dbReference type="Pfam" id="PF12937"/>
    </source>
</evidence>
<dbReference type="Proteomes" id="UP000294933">
    <property type="component" value="Unassembled WGS sequence"/>
</dbReference>
<dbReference type="OrthoDB" id="2269034at2759"/>
<dbReference type="InterPro" id="IPR032675">
    <property type="entry name" value="LRR_dom_sf"/>
</dbReference>
<proteinExistence type="predicted"/>
<accession>A0A4Y7Q9T1</accession>
<dbReference type="InterPro" id="IPR001810">
    <property type="entry name" value="F-box_dom"/>
</dbReference>
<sequence>MDVEIGQRNKPDVASHEKADKTSLRQLVVRQRSMGDLLLSLPPEITTEIFYWCSPTFDDQNRSTPQELLYLTHVCRAWRRIAHSSPRLWTYTKVVVYDHVFDSSVDLMKLWIRRAKSCPLFVDVDFVDNFVSTGNVLPVFEKLVGIAQRYRSALPEDVIWETHIELTSNETLPTREEWYFWSAKRSRVKSTKLDAAIFKIRGLRMVLSPFHLNSFTALSPSLTFLELKDFNNFTNLTNDDCIVILSTFPRLIHCGLHLDFSDALAPAPVVLQYLRSFSVSWANLEDVGPLFDALTAPVLKELELSGVLPNSPNGTWDHLRRFLYRNRPPLTNLIMDGIDCFHIELLDCLSICSVERLWLEDCVLDDNLVEGFHKGVHASDRPPDGVLRSLKMLSLWSCVEFTMDQLISVLAASKAYRGKLLDEVYVRNGGRIREDHYHSLKTLGVREVMLDDDE</sequence>
<dbReference type="SUPFAM" id="SSF52047">
    <property type="entry name" value="RNI-like"/>
    <property type="match status" value="1"/>
</dbReference>
<evidence type="ECO:0000313" key="3">
    <source>
        <dbReference type="Proteomes" id="UP000294933"/>
    </source>
</evidence>
<organism evidence="2 3">
    <name type="scientific">Rickenella mellea</name>
    <dbReference type="NCBI Taxonomy" id="50990"/>
    <lineage>
        <taxon>Eukaryota</taxon>
        <taxon>Fungi</taxon>
        <taxon>Dikarya</taxon>
        <taxon>Basidiomycota</taxon>
        <taxon>Agaricomycotina</taxon>
        <taxon>Agaricomycetes</taxon>
        <taxon>Hymenochaetales</taxon>
        <taxon>Rickenellaceae</taxon>
        <taxon>Rickenella</taxon>
    </lineage>
</organism>
<protein>
    <recommendedName>
        <fullName evidence="1">F-box domain-containing protein</fullName>
    </recommendedName>
</protein>
<feature type="domain" description="F-box" evidence="1">
    <location>
        <begin position="39"/>
        <end position="90"/>
    </location>
</feature>
<gene>
    <name evidence="2" type="ORF">BD410DRAFT_786310</name>
</gene>
<dbReference type="InterPro" id="IPR036047">
    <property type="entry name" value="F-box-like_dom_sf"/>
</dbReference>
<name>A0A4Y7Q9T1_9AGAM</name>
<dbReference type="EMBL" id="ML170167">
    <property type="protein sequence ID" value="TDL24215.1"/>
    <property type="molecule type" value="Genomic_DNA"/>
</dbReference>
<reference evidence="2 3" key="1">
    <citation type="submission" date="2018-06" db="EMBL/GenBank/DDBJ databases">
        <title>A transcriptomic atlas of mushroom development highlights an independent origin of complex multicellularity.</title>
        <authorList>
            <consortium name="DOE Joint Genome Institute"/>
            <person name="Krizsan K."/>
            <person name="Almasi E."/>
            <person name="Merenyi Z."/>
            <person name="Sahu N."/>
            <person name="Viragh M."/>
            <person name="Koszo T."/>
            <person name="Mondo S."/>
            <person name="Kiss B."/>
            <person name="Balint B."/>
            <person name="Kues U."/>
            <person name="Barry K."/>
            <person name="Hegedus J.C."/>
            <person name="Henrissat B."/>
            <person name="Johnson J."/>
            <person name="Lipzen A."/>
            <person name="Ohm R."/>
            <person name="Nagy I."/>
            <person name="Pangilinan J."/>
            <person name="Yan J."/>
            <person name="Xiong Y."/>
            <person name="Grigoriev I.V."/>
            <person name="Hibbett D.S."/>
            <person name="Nagy L.G."/>
        </authorList>
    </citation>
    <scope>NUCLEOTIDE SEQUENCE [LARGE SCALE GENOMIC DNA]</scope>
    <source>
        <strain evidence="2 3">SZMC22713</strain>
    </source>
</reference>
<keyword evidence="3" id="KW-1185">Reference proteome</keyword>
<dbReference type="VEuPathDB" id="FungiDB:BD410DRAFT_786310"/>
<dbReference type="Gene3D" id="3.80.10.10">
    <property type="entry name" value="Ribonuclease Inhibitor"/>
    <property type="match status" value="1"/>
</dbReference>
<dbReference type="SUPFAM" id="SSF81383">
    <property type="entry name" value="F-box domain"/>
    <property type="match status" value="1"/>
</dbReference>
<dbReference type="AlphaFoldDB" id="A0A4Y7Q9T1"/>
<dbReference type="Gene3D" id="1.20.1280.50">
    <property type="match status" value="1"/>
</dbReference>